<feature type="region of interest" description="Disordered" evidence="1">
    <location>
        <begin position="1"/>
        <end position="166"/>
    </location>
</feature>
<organism evidence="3">
    <name type="scientific">Rhodosorus marinus</name>
    <dbReference type="NCBI Taxonomy" id="101924"/>
    <lineage>
        <taxon>Eukaryota</taxon>
        <taxon>Rhodophyta</taxon>
        <taxon>Stylonematophyceae</taxon>
        <taxon>Stylonematales</taxon>
        <taxon>Stylonemataceae</taxon>
        <taxon>Rhodosorus</taxon>
    </lineage>
</organism>
<feature type="region of interest" description="Disordered" evidence="1">
    <location>
        <begin position="544"/>
        <end position="564"/>
    </location>
</feature>
<dbReference type="AlphaFoldDB" id="A0A7S3EAX7"/>
<dbReference type="Pfam" id="PF24571">
    <property type="entry name" value="HEAT_SCC3-SA"/>
    <property type="match status" value="1"/>
</dbReference>
<dbReference type="GO" id="GO:0007062">
    <property type="term" value="P:sister chromatid cohesion"/>
    <property type="evidence" value="ECO:0007669"/>
    <property type="project" value="UniProtKB-ARBA"/>
</dbReference>
<dbReference type="PANTHER" id="PTHR11199:SF0">
    <property type="entry name" value="LD34181P-RELATED"/>
    <property type="match status" value="1"/>
</dbReference>
<proteinExistence type="predicted"/>
<sequence length="981" mass="108707">MKTRRSSRELLKPTRPANDQVSSGEMEGTTAEQKCGGEPCPPEGRKDTRKRPSRAVPEPAAQRIVTRSRKSEEPARLETPRRGLERIEGSDDRNSARSLATAPRRMSMRSRTSEETVANTSPSASADAEKSNEKETAAPKRTRGSVSSPEAETRAGEVERPVKTRRRGNHNTVSLFEEILLYPNALATTASNWQKRARKNQSSAIVEAIDLVIRSARGQESLHVTELREDQLEAEEFEKFLEDAASDVSKCQAPFLLKKERSSRRFRSALGGFFSRIARMSDDELLYGMETVPRVIQLLKSMSIVHCTSLRLAATVAAFGLVDGIVQVLKRNTTAQASMSQQLEIARNQERRRGAARGGKAADIEKKLNEMRSQCGSLNLWMEEIVAKVWRKRMRDSFPDLRSFCSKAMETWVLENTAFFLVDANTAAVGSLLYDRTANVRLAALSTAQSMVRSLGFDRAQEFISKSTGRFLEMCEDQSFDVSSTAVNLLEDLMQYELLTVSQHQHILKMVLEEASPQFYKAIGSYTSSYLSFILNQEASTQSAPVARRSGSRDSGVDSSAADRPEPSICKALVRLTIETEGGSRHYIEALSECLWNELPALRSWKTVVDLLEDDLLSPEEQLVTARYLACIVSMMDNHARHRVGGAQSKKMWLDEFTAEIAPRLRGLLERHKGDAEMTQLLIELFTGMEFGYFKLAGLGSELEGLVVAVEESMNRHPASTEVLEASFSALARYGEQTSSESSSTAISGRFWKGQEAMLEDAQGRGRRGASSRVAKLVSGLQAALESSSLCPSARLVANLNKALENMLGAAPQDETEWMKVAGVTYLALVRSMRETVQSGNEDLRENTDDLVRSCEQFMSHMASAMKGKASIQVKSFAAAATVELLNLAAGAGFVAEKQMKLETEMVMNLRSFVDGHQTRVQEPVSEVYRELCGSKDFPAEQAREQVRKAIKQGLAVRSVPPEFSKLRRISEPLVSITIAQ</sequence>
<gene>
    <name evidence="3" type="ORF">RMAR00112_LOCUS7635</name>
</gene>
<dbReference type="InterPro" id="IPR056396">
    <property type="entry name" value="HEAT_SCC3-SA"/>
</dbReference>
<protein>
    <recommendedName>
        <fullName evidence="2">SCD domain-containing protein</fullName>
    </recommendedName>
</protein>
<name>A0A7S3EAX7_9RHOD</name>
<dbReference type="PROSITE" id="PS51425">
    <property type="entry name" value="SCD"/>
    <property type="match status" value="1"/>
</dbReference>
<dbReference type="SUPFAM" id="SSF48371">
    <property type="entry name" value="ARM repeat"/>
    <property type="match status" value="1"/>
</dbReference>
<feature type="compositionally biased region" description="Basic and acidic residues" evidence="1">
    <location>
        <begin position="551"/>
        <end position="564"/>
    </location>
</feature>
<accession>A0A7S3EAX7</accession>
<dbReference type="GO" id="GO:0000785">
    <property type="term" value="C:chromatin"/>
    <property type="evidence" value="ECO:0007669"/>
    <property type="project" value="TreeGrafter"/>
</dbReference>
<dbReference type="InterPro" id="IPR039662">
    <property type="entry name" value="Cohesin_Scc3/SA"/>
</dbReference>
<dbReference type="PANTHER" id="PTHR11199">
    <property type="entry name" value="STROMAL ANTIGEN"/>
    <property type="match status" value="1"/>
</dbReference>
<dbReference type="Pfam" id="PF21581">
    <property type="entry name" value="SCD"/>
    <property type="match status" value="1"/>
</dbReference>
<feature type="compositionally biased region" description="Basic and acidic residues" evidence="1">
    <location>
        <begin position="151"/>
        <end position="162"/>
    </location>
</feature>
<evidence type="ECO:0000313" key="3">
    <source>
        <dbReference type="EMBL" id="CAE0039676.1"/>
    </source>
</evidence>
<feature type="compositionally biased region" description="Basic and acidic residues" evidence="1">
    <location>
        <begin position="1"/>
        <end position="12"/>
    </location>
</feature>
<dbReference type="InterPro" id="IPR016024">
    <property type="entry name" value="ARM-type_fold"/>
</dbReference>
<dbReference type="InterPro" id="IPR013721">
    <property type="entry name" value="STAG"/>
</dbReference>
<feature type="compositionally biased region" description="Basic and acidic residues" evidence="1">
    <location>
        <begin position="69"/>
        <end position="95"/>
    </location>
</feature>
<reference evidence="3" key="1">
    <citation type="submission" date="2021-01" db="EMBL/GenBank/DDBJ databases">
        <authorList>
            <person name="Corre E."/>
            <person name="Pelletier E."/>
            <person name="Niang G."/>
            <person name="Scheremetjew M."/>
            <person name="Finn R."/>
            <person name="Kale V."/>
            <person name="Holt S."/>
            <person name="Cochrane G."/>
            <person name="Meng A."/>
            <person name="Brown T."/>
            <person name="Cohen L."/>
        </authorList>
    </citation>
    <scope>NUCLEOTIDE SEQUENCE</scope>
    <source>
        <strain evidence="3">CCMP 769</strain>
    </source>
</reference>
<evidence type="ECO:0000259" key="2">
    <source>
        <dbReference type="PROSITE" id="PS51425"/>
    </source>
</evidence>
<feature type="domain" description="SCD" evidence="2">
    <location>
        <begin position="390"/>
        <end position="474"/>
    </location>
</feature>
<dbReference type="Pfam" id="PF08514">
    <property type="entry name" value="STAG"/>
    <property type="match status" value="1"/>
</dbReference>
<dbReference type="GO" id="GO:0003682">
    <property type="term" value="F:chromatin binding"/>
    <property type="evidence" value="ECO:0007669"/>
    <property type="project" value="TreeGrafter"/>
</dbReference>
<evidence type="ECO:0000256" key="1">
    <source>
        <dbReference type="SAM" id="MobiDB-lite"/>
    </source>
</evidence>
<dbReference type="EMBL" id="HBHW01010055">
    <property type="protein sequence ID" value="CAE0039676.1"/>
    <property type="molecule type" value="Transcribed_RNA"/>
</dbReference>
<dbReference type="InterPro" id="IPR020839">
    <property type="entry name" value="SCD"/>
</dbReference>
<dbReference type="GO" id="GO:0005634">
    <property type="term" value="C:nucleus"/>
    <property type="evidence" value="ECO:0007669"/>
    <property type="project" value="TreeGrafter"/>
</dbReference>
<dbReference type="GO" id="GO:0008278">
    <property type="term" value="C:cohesin complex"/>
    <property type="evidence" value="ECO:0007669"/>
    <property type="project" value="TreeGrafter"/>
</dbReference>
<feature type="compositionally biased region" description="Basic and acidic residues" evidence="1">
    <location>
        <begin position="127"/>
        <end position="138"/>
    </location>
</feature>